<name>T1BES7_9ZZZZ</name>
<dbReference type="Pfam" id="PF00582">
    <property type="entry name" value="Usp"/>
    <property type="match status" value="1"/>
</dbReference>
<gene>
    <name evidence="3" type="ORF">B1B_04449</name>
</gene>
<evidence type="ECO:0000259" key="2">
    <source>
        <dbReference type="Pfam" id="PF00582"/>
    </source>
</evidence>
<reference evidence="3" key="2">
    <citation type="journal article" date="2014" name="ISME J.">
        <title>Microbial stratification in low pH oxic and suboxic macroscopic growths along an acid mine drainage.</title>
        <authorList>
            <person name="Mendez-Garcia C."/>
            <person name="Mesa V."/>
            <person name="Sprenger R.R."/>
            <person name="Richter M."/>
            <person name="Diez M.S."/>
            <person name="Solano J."/>
            <person name="Bargiela R."/>
            <person name="Golyshina O.V."/>
            <person name="Manteca A."/>
            <person name="Ramos J.L."/>
            <person name="Gallego J.R."/>
            <person name="Llorente I."/>
            <person name="Martins Dos Santos V.A."/>
            <person name="Jensen O.N."/>
            <person name="Pelaez A.I."/>
            <person name="Sanchez J."/>
            <person name="Ferrer M."/>
        </authorList>
    </citation>
    <scope>NUCLEOTIDE SEQUENCE</scope>
</reference>
<feature type="domain" description="UspA" evidence="2">
    <location>
        <begin position="1"/>
        <end position="130"/>
    </location>
</feature>
<dbReference type="PANTHER" id="PTHR46268:SF6">
    <property type="entry name" value="UNIVERSAL STRESS PROTEIN UP12"/>
    <property type="match status" value="1"/>
</dbReference>
<dbReference type="PANTHER" id="PTHR46268">
    <property type="entry name" value="STRESS RESPONSE PROTEIN NHAX"/>
    <property type="match status" value="1"/>
</dbReference>
<protein>
    <submittedName>
        <fullName evidence="3">Universal stress protein</fullName>
    </submittedName>
</protein>
<accession>T1BES7</accession>
<sequence length="267" mass="28964">MYRHILVPVRSPPEVEPMIRFAASLLDADGEIRMLHVIPTTTMPQVTREWRASVNLVIPAHETAASLDVRVEPEIRASVDVPAEILESAEAHSADAILLSLGGDRRSRNPFVGHTASAILHYASADILVINRLALTTPKIPRILVPTLVGRTPPKAMRLAEEISIHSGGVPIVTLDIGSSSRSDEGVGDHTARGVPILHRHSTVSEALLGRRKHTAELILQGAARERYGLLLVGEDSHSVSHAPFLTRPFLEELFRSAPCPVVAIRG</sequence>
<organism evidence="3">
    <name type="scientific">mine drainage metagenome</name>
    <dbReference type="NCBI Taxonomy" id="410659"/>
    <lineage>
        <taxon>unclassified sequences</taxon>
        <taxon>metagenomes</taxon>
        <taxon>ecological metagenomes</taxon>
    </lineage>
</organism>
<dbReference type="Gene3D" id="3.40.50.12370">
    <property type="match status" value="1"/>
</dbReference>
<proteinExistence type="inferred from homology"/>
<dbReference type="InterPro" id="IPR006016">
    <property type="entry name" value="UspA"/>
</dbReference>
<reference evidence="3" key="1">
    <citation type="submission" date="2013-08" db="EMBL/GenBank/DDBJ databases">
        <authorList>
            <person name="Mendez C."/>
            <person name="Richter M."/>
            <person name="Ferrer M."/>
            <person name="Sanchez J."/>
        </authorList>
    </citation>
    <scope>NUCLEOTIDE SEQUENCE</scope>
</reference>
<dbReference type="AlphaFoldDB" id="T1BES7"/>
<dbReference type="CDD" id="cd00293">
    <property type="entry name" value="USP-like"/>
    <property type="match status" value="1"/>
</dbReference>
<comment type="caution">
    <text evidence="3">The sequence shown here is derived from an EMBL/GenBank/DDBJ whole genome shotgun (WGS) entry which is preliminary data.</text>
</comment>
<dbReference type="EMBL" id="AUZY01002782">
    <property type="protein sequence ID" value="EQD71456.1"/>
    <property type="molecule type" value="Genomic_DNA"/>
</dbReference>
<dbReference type="SUPFAM" id="SSF52402">
    <property type="entry name" value="Adenine nucleotide alpha hydrolases-like"/>
    <property type="match status" value="1"/>
</dbReference>
<evidence type="ECO:0000313" key="3">
    <source>
        <dbReference type="EMBL" id="EQD71456.1"/>
    </source>
</evidence>
<comment type="similarity">
    <text evidence="1">Belongs to the universal stress protein A family.</text>
</comment>
<evidence type="ECO:0000256" key="1">
    <source>
        <dbReference type="ARBA" id="ARBA00008791"/>
    </source>
</evidence>